<dbReference type="Gene3D" id="1.10.10.2100">
    <property type="match status" value="1"/>
</dbReference>
<dbReference type="PANTHER" id="PTHR13100">
    <property type="entry name" value="CELL GROWTH-REGULATING NUCLEOLAR PROTEIN LYAR"/>
    <property type="match status" value="1"/>
</dbReference>
<dbReference type="SUPFAM" id="SSF57667">
    <property type="entry name" value="beta-beta-alpha zinc fingers"/>
    <property type="match status" value="2"/>
</dbReference>
<dbReference type="PROSITE" id="PS51804">
    <property type="entry name" value="ZF_C2HC_LYAR"/>
    <property type="match status" value="2"/>
</dbReference>
<evidence type="ECO:0000256" key="9">
    <source>
        <dbReference type="SAM" id="MobiDB-lite"/>
    </source>
</evidence>
<feature type="non-terminal residue" evidence="12">
    <location>
        <position position="269"/>
    </location>
</feature>
<dbReference type="FunFam" id="1.10.10.2100:FF:000002">
    <property type="entry name" value="cell growth-regulating nucleolar protein-like"/>
    <property type="match status" value="1"/>
</dbReference>
<dbReference type="GO" id="GO:0008270">
    <property type="term" value="F:zinc ion binding"/>
    <property type="evidence" value="ECO:0007669"/>
    <property type="project" value="UniProtKB-KW"/>
</dbReference>
<proteinExistence type="predicted"/>
<evidence type="ECO:0000256" key="8">
    <source>
        <dbReference type="PROSITE-ProRule" id="PRU01145"/>
    </source>
</evidence>
<feature type="compositionally biased region" description="Polar residues" evidence="9">
    <location>
        <begin position="147"/>
        <end position="167"/>
    </location>
</feature>
<evidence type="ECO:0000256" key="6">
    <source>
        <dbReference type="ARBA" id="ARBA00023054"/>
    </source>
</evidence>
<evidence type="ECO:0000256" key="2">
    <source>
        <dbReference type="ARBA" id="ARBA00022723"/>
    </source>
</evidence>
<evidence type="ECO:0000259" key="11">
    <source>
        <dbReference type="Pfam" id="PF25879"/>
    </source>
</evidence>
<comment type="subcellular location">
    <subcellularLocation>
        <location evidence="1">Nucleus</location>
    </subcellularLocation>
</comment>
<feature type="region of interest" description="Disordered" evidence="9">
    <location>
        <begin position="147"/>
        <end position="175"/>
    </location>
</feature>
<keyword evidence="4 8" id="KW-0863">Zinc-finger</keyword>
<keyword evidence="6" id="KW-0175">Coiled coil</keyword>
<gene>
    <name evidence="12" type="ORF">X975_20093</name>
</gene>
<accession>A0A087UKP0</accession>
<name>A0A087UKP0_STEMI</name>
<dbReference type="PANTHER" id="PTHR13100:SF10">
    <property type="entry name" value="CELL GROWTH-REGULATING NUCLEOLAR PROTEIN"/>
    <property type="match status" value="1"/>
</dbReference>
<organism evidence="12 13">
    <name type="scientific">Stegodyphus mimosarum</name>
    <name type="common">African social velvet spider</name>
    <dbReference type="NCBI Taxonomy" id="407821"/>
    <lineage>
        <taxon>Eukaryota</taxon>
        <taxon>Metazoa</taxon>
        <taxon>Ecdysozoa</taxon>
        <taxon>Arthropoda</taxon>
        <taxon>Chelicerata</taxon>
        <taxon>Arachnida</taxon>
        <taxon>Araneae</taxon>
        <taxon>Araneomorphae</taxon>
        <taxon>Entelegynae</taxon>
        <taxon>Eresoidea</taxon>
        <taxon>Eresidae</taxon>
        <taxon>Stegodyphus</taxon>
    </lineage>
</organism>
<evidence type="ECO:0000256" key="1">
    <source>
        <dbReference type="ARBA" id="ARBA00004123"/>
    </source>
</evidence>
<keyword evidence="2" id="KW-0479">Metal-binding</keyword>
<evidence type="ECO:0000259" key="10">
    <source>
        <dbReference type="Pfam" id="PF08790"/>
    </source>
</evidence>
<keyword evidence="7" id="KW-0539">Nucleus</keyword>
<evidence type="ECO:0000256" key="7">
    <source>
        <dbReference type="ARBA" id="ARBA00023242"/>
    </source>
</evidence>
<reference evidence="12 13" key="1">
    <citation type="submission" date="2013-11" db="EMBL/GenBank/DDBJ databases">
        <title>Genome sequencing of Stegodyphus mimosarum.</title>
        <authorList>
            <person name="Bechsgaard J."/>
        </authorList>
    </citation>
    <scope>NUCLEOTIDE SEQUENCE [LARGE SCALE GENOMIC DNA]</scope>
</reference>
<dbReference type="OrthoDB" id="21474at2759"/>
<dbReference type="Pfam" id="PF08790">
    <property type="entry name" value="zf-LYAR"/>
    <property type="match status" value="1"/>
</dbReference>
<keyword evidence="5" id="KW-0862">Zinc</keyword>
<evidence type="ECO:0000256" key="4">
    <source>
        <dbReference type="ARBA" id="ARBA00022771"/>
    </source>
</evidence>
<dbReference type="GO" id="GO:0005730">
    <property type="term" value="C:nucleolus"/>
    <property type="evidence" value="ECO:0007669"/>
    <property type="project" value="TreeGrafter"/>
</dbReference>
<dbReference type="InterPro" id="IPR036236">
    <property type="entry name" value="Znf_C2H2_sf"/>
</dbReference>
<dbReference type="InterPro" id="IPR058719">
    <property type="entry name" value="WHD_LYAR"/>
</dbReference>
<evidence type="ECO:0000256" key="5">
    <source>
        <dbReference type="ARBA" id="ARBA00022833"/>
    </source>
</evidence>
<evidence type="ECO:0000313" key="12">
    <source>
        <dbReference type="EMBL" id="KFM77929.1"/>
    </source>
</evidence>
<keyword evidence="3" id="KW-0677">Repeat</keyword>
<dbReference type="OMA" id="RWMDVVQ"/>
<dbReference type="Proteomes" id="UP000054359">
    <property type="component" value="Unassembled WGS sequence"/>
</dbReference>
<dbReference type="FunFam" id="3.30.1490.490:FF:000001">
    <property type="entry name" value="cell growth-regulating nucleolar protein-like"/>
    <property type="match status" value="1"/>
</dbReference>
<dbReference type="Gene3D" id="3.30.1490.490">
    <property type="match status" value="1"/>
</dbReference>
<dbReference type="AlphaFoldDB" id="A0A087UKP0"/>
<evidence type="ECO:0000256" key="3">
    <source>
        <dbReference type="ARBA" id="ARBA00022737"/>
    </source>
</evidence>
<sequence length="269" mass="30798">MVVFACNQCGQSVKKNQVDKHCFQCRGCQSLSCMDCGKDFWGDDYKNHTKCISEDQKYGGKDFKPKPSSNKGEVKQVQWIEHIKNVIATKNLSGPLSSLLRQITEFQNIPRKRVKFENFIKNSFKITNNRLINEAWDIFAKSTEGESNVSTGEQMNVNGSTNNMPTKRTSDFPATPSKKICVESSGSFKENKIGMKDVFKWSEVMERILQNSSEKAMPLRKLRKQVFAEYIKFTGGTCSMSGEEFKKKFKAELSNEKFCLYKSKEKDME</sequence>
<dbReference type="GO" id="GO:0006364">
    <property type="term" value="P:rRNA processing"/>
    <property type="evidence" value="ECO:0007669"/>
    <property type="project" value="TreeGrafter"/>
</dbReference>
<dbReference type="EMBL" id="KK120277">
    <property type="protein sequence ID" value="KFM77929.1"/>
    <property type="molecule type" value="Genomic_DNA"/>
</dbReference>
<keyword evidence="13" id="KW-1185">Reference proteome</keyword>
<dbReference type="STRING" id="407821.A0A087UKP0"/>
<dbReference type="GO" id="GO:0003677">
    <property type="term" value="F:DNA binding"/>
    <property type="evidence" value="ECO:0007669"/>
    <property type="project" value="InterPro"/>
</dbReference>
<dbReference type="InterPro" id="IPR039999">
    <property type="entry name" value="LYAR"/>
</dbReference>
<dbReference type="Pfam" id="PF25879">
    <property type="entry name" value="WHD_LYAR"/>
    <property type="match status" value="1"/>
</dbReference>
<feature type="domain" description="Zinc finger C2H2 LYAR-type" evidence="10">
    <location>
        <begin position="31"/>
        <end position="58"/>
    </location>
</feature>
<feature type="domain" description="Cell growth-regulating nucleolar protein-like winged helix" evidence="11">
    <location>
        <begin position="198"/>
        <end position="263"/>
    </location>
</feature>
<dbReference type="GO" id="GO:0000122">
    <property type="term" value="P:negative regulation of transcription by RNA polymerase II"/>
    <property type="evidence" value="ECO:0007669"/>
    <property type="project" value="TreeGrafter"/>
</dbReference>
<protein>
    <submittedName>
        <fullName evidence="12">Cell growth-regulating nucleolar protein</fullName>
    </submittedName>
</protein>
<evidence type="ECO:0000313" key="13">
    <source>
        <dbReference type="Proteomes" id="UP000054359"/>
    </source>
</evidence>
<dbReference type="InterPro" id="IPR014898">
    <property type="entry name" value="Znf_C2H2_LYAR"/>
</dbReference>